<accession>A0A7Y7LYX5</accession>
<name>A0A7Y7LYX5_9MICC</name>
<comment type="caution">
    <text evidence="2">The sequence shown here is derived from an EMBL/GenBank/DDBJ whole genome shotgun (WGS) entry which is preliminary data.</text>
</comment>
<organism evidence="2 3">
    <name type="scientific">Arthrobacter wenxiniae</name>
    <dbReference type="NCBI Taxonomy" id="2713570"/>
    <lineage>
        <taxon>Bacteria</taxon>
        <taxon>Bacillati</taxon>
        <taxon>Actinomycetota</taxon>
        <taxon>Actinomycetes</taxon>
        <taxon>Micrococcales</taxon>
        <taxon>Micrococcaceae</taxon>
        <taxon>Arthrobacter</taxon>
    </lineage>
</organism>
<dbReference type="Proteomes" id="UP000543556">
    <property type="component" value="Unassembled WGS sequence"/>
</dbReference>
<dbReference type="EMBL" id="JAAMFM010000022">
    <property type="protein sequence ID" value="NVM95935.1"/>
    <property type="molecule type" value="Genomic_DNA"/>
</dbReference>
<gene>
    <name evidence="2" type="ORF">G6034_13685</name>
</gene>
<keyword evidence="3" id="KW-1185">Reference proteome</keyword>
<dbReference type="PANTHER" id="PTHR43190">
    <property type="entry name" value="N-ACETYL-D-GLUCOSAMINE KINASE"/>
    <property type="match status" value="1"/>
</dbReference>
<dbReference type="SUPFAM" id="SSF53067">
    <property type="entry name" value="Actin-like ATPase domain"/>
    <property type="match status" value="2"/>
</dbReference>
<dbReference type="AlphaFoldDB" id="A0A7Y7LYX5"/>
<reference evidence="2 3" key="1">
    <citation type="submission" date="2020-02" db="EMBL/GenBank/DDBJ databases">
        <title>Genome sequence of strain AETb3-4.</title>
        <authorList>
            <person name="Gao J."/>
            <person name="Zhang X."/>
        </authorList>
    </citation>
    <scope>NUCLEOTIDE SEQUENCE [LARGE SCALE GENOMIC DNA]</scope>
    <source>
        <strain evidence="2 3">AETb3-4</strain>
    </source>
</reference>
<dbReference type="InterPro" id="IPR002731">
    <property type="entry name" value="ATPase_BadF"/>
</dbReference>
<evidence type="ECO:0000259" key="1">
    <source>
        <dbReference type="Pfam" id="PF01869"/>
    </source>
</evidence>
<protein>
    <recommendedName>
        <fullName evidence="1">ATPase BadF/BadG/BcrA/BcrD type domain-containing protein</fullName>
    </recommendedName>
</protein>
<evidence type="ECO:0000313" key="3">
    <source>
        <dbReference type="Proteomes" id="UP000543556"/>
    </source>
</evidence>
<dbReference type="InterPro" id="IPR052519">
    <property type="entry name" value="Euk-type_GlcNAc_Kinase"/>
</dbReference>
<dbReference type="Gene3D" id="3.30.420.40">
    <property type="match status" value="2"/>
</dbReference>
<dbReference type="PANTHER" id="PTHR43190:SF3">
    <property type="entry name" value="N-ACETYL-D-GLUCOSAMINE KINASE"/>
    <property type="match status" value="1"/>
</dbReference>
<sequence>MHNYLAIDAGGTSTRAVLVASSGQCLGYGSAGGGNPVSRGFEGSADALLGASAEALGGTGGTVHSATVALAGASLEMPPEPLLRRLEPLGLSHGVVIESDLLATFYSGSYHDDGHALIAGTGAVAARVEGSRLADVADGTGWLLGDSGAGFWLGREVVRAVAAALDGRGPHTALTERVLAQLDISADTPRRRFGRPGALQQLITKSYALAPIELSRFAPLVFGAGADPVARDIAGRAAAELARTLLAVLEGGLDGPLVFGGSVLTKGGSIAAAVMEEVRERAGGPCPAPVLVRDGLAGAAVLALKRHGVAVDAAVFDRITASLAALRG</sequence>
<feature type="domain" description="ATPase BadF/BadG/BcrA/BcrD type" evidence="1">
    <location>
        <begin position="7"/>
        <end position="302"/>
    </location>
</feature>
<dbReference type="Pfam" id="PF01869">
    <property type="entry name" value="BcrAD_BadFG"/>
    <property type="match status" value="1"/>
</dbReference>
<dbReference type="InterPro" id="IPR043129">
    <property type="entry name" value="ATPase_NBD"/>
</dbReference>
<evidence type="ECO:0000313" key="2">
    <source>
        <dbReference type="EMBL" id="NVM95935.1"/>
    </source>
</evidence>
<proteinExistence type="predicted"/>